<name>A0AAV9JQM9_9PEZI</name>
<protein>
    <submittedName>
        <fullName evidence="2">Uncharacterized protein</fullName>
    </submittedName>
</protein>
<evidence type="ECO:0000256" key="1">
    <source>
        <dbReference type="SAM" id="MobiDB-lite"/>
    </source>
</evidence>
<feature type="compositionally biased region" description="Basic and acidic residues" evidence="1">
    <location>
        <begin position="54"/>
        <end position="70"/>
    </location>
</feature>
<evidence type="ECO:0000313" key="2">
    <source>
        <dbReference type="EMBL" id="KAK4547265.1"/>
    </source>
</evidence>
<dbReference type="EMBL" id="JAVFHQ010000011">
    <property type="protein sequence ID" value="KAK4547265.1"/>
    <property type="molecule type" value="Genomic_DNA"/>
</dbReference>
<feature type="compositionally biased region" description="Low complexity" evidence="1">
    <location>
        <begin position="323"/>
        <end position="336"/>
    </location>
</feature>
<feature type="compositionally biased region" description="Low complexity" evidence="1">
    <location>
        <begin position="89"/>
        <end position="101"/>
    </location>
</feature>
<feature type="compositionally biased region" description="Basic and acidic residues" evidence="1">
    <location>
        <begin position="206"/>
        <end position="264"/>
    </location>
</feature>
<organism evidence="2 3">
    <name type="scientific">Oleoguttula mirabilis</name>
    <dbReference type="NCBI Taxonomy" id="1507867"/>
    <lineage>
        <taxon>Eukaryota</taxon>
        <taxon>Fungi</taxon>
        <taxon>Dikarya</taxon>
        <taxon>Ascomycota</taxon>
        <taxon>Pezizomycotina</taxon>
        <taxon>Dothideomycetes</taxon>
        <taxon>Dothideomycetidae</taxon>
        <taxon>Mycosphaerellales</taxon>
        <taxon>Teratosphaeriaceae</taxon>
        <taxon>Oleoguttula</taxon>
    </lineage>
</organism>
<dbReference type="Proteomes" id="UP001324427">
    <property type="component" value="Unassembled WGS sequence"/>
</dbReference>
<dbReference type="AlphaFoldDB" id="A0AAV9JQM9"/>
<accession>A0AAV9JQM9</accession>
<feature type="compositionally biased region" description="Low complexity" evidence="1">
    <location>
        <begin position="154"/>
        <end position="164"/>
    </location>
</feature>
<keyword evidence="3" id="KW-1185">Reference proteome</keyword>
<feature type="compositionally biased region" description="Basic and acidic residues" evidence="1">
    <location>
        <begin position="126"/>
        <end position="141"/>
    </location>
</feature>
<sequence length="436" mass="47024">MDSWQTAQNWVLFAGVAGGLSYYYWSQNKPTQSAATANRRRSVQETQPKAKRRATLEDGKTESKTAEKRTAHAAPKVSNEGAKKRKGQPKQQPQAQAAPAIAEEKEEDDEIDMSTKHFAEQLSKARKGDDLSASKGKEQRVRTVKQTSAVNAPAQSTGSSSQADADADDDMSPTANPAVDGGDVSDMLEPAAKAPSTLRLTAATKPQKEKAVRQPKQEDVETKKQRQNKMKKEQQRLEREADEKERKVAEEKQRRAARVARGEPAKNGIPVSKPPASNAWTAPKAGQTSAENATPAVNGTSSAPLLDTFDAESTASSNDGMKASTAATSTTEAETTTQRDHDGVSEEEQMAEAMKQSEDESGWTTVAVPKKQKKKQDAGEDANGNSSFIESTPTRTAAPPASKPAINGKPNGYQALEDQYEQRADVDPNDASNWDA</sequence>
<reference evidence="2 3" key="1">
    <citation type="submission" date="2021-11" db="EMBL/GenBank/DDBJ databases">
        <title>Black yeast isolated from Biological Soil Crust.</title>
        <authorList>
            <person name="Kurbessoian T."/>
        </authorList>
    </citation>
    <scope>NUCLEOTIDE SEQUENCE [LARGE SCALE GENOMIC DNA]</scope>
    <source>
        <strain evidence="2 3">CCFEE 5522</strain>
    </source>
</reference>
<gene>
    <name evidence="2" type="ORF">LTR36_000920</name>
</gene>
<feature type="region of interest" description="Disordered" evidence="1">
    <location>
        <begin position="29"/>
        <end position="436"/>
    </location>
</feature>
<feature type="compositionally biased region" description="Polar residues" evidence="1">
    <location>
        <begin position="383"/>
        <end position="395"/>
    </location>
</feature>
<comment type="caution">
    <text evidence="2">The sequence shown here is derived from an EMBL/GenBank/DDBJ whole genome shotgun (WGS) entry which is preliminary data.</text>
</comment>
<proteinExistence type="predicted"/>
<feature type="compositionally biased region" description="Polar residues" evidence="1">
    <location>
        <begin position="286"/>
        <end position="303"/>
    </location>
</feature>
<evidence type="ECO:0000313" key="3">
    <source>
        <dbReference type="Proteomes" id="UP001324427"/>
    </source>
</evidence>